<dbReference type="PANTHER" id="PTHR11476">
    <property type="entry name" value="HISTIDYL-TRNA SYNTHETASE"/>
    <property type="match status" value="1"/>
</dbReference>
<dbReference type="Proteomes" id="UP000647587">
    <property type="component" value="Unassembled WGS sequence"/>
</dbReference>
<dbReference type="EMBL" id="BMPP01000023">
    <property type="protein sequence ID" value="GGK40692.1"/>
    <property type="molecule type" value="Genomic_DNA"/>
</dbReference>
<accession>A0ABQ2F263</accession>
<proteinExistence type="predicted"/>
<sequence>MFSARFCAQRWLGCPDPGTPAHPAHTSARSQIQKVWRGERPQAGRYREFYQADIDVIGRGSLNLLYDTVLPAVANDALTRLDIGPFCIWINNRQVLQGYFKGLGLAPAAVPQALRVLDRLEKVGIDRVPADRYSREM</sequence>
<dbReference type="RefSeq" id="WP_189011614.1">
    <property type="nucleotide sequence ID" value="NZ_BMPP01000023.1"/>
</dbReference>
<reference evidence="2" key="1">
    <citation type="journal article" date="2019" name="Int. J. Syst. Evol. Microbiol.">
        <title>The Global Catalogue of Microorganisms (GCM) 10K type strain sequencing project: providing services to taxonomists for standard genome sequencing and annotation.</title>
        <authorList>
            <consortium name="The Broad Institute Genomics Platform"/>
            <consortium name="The Broad Institute Genome Sequencing Center for Infectious Disease"/>
            <person name="Wu L."/>
            <person name="Ma J."/>
        </authorList>
    </citation>
    <scope>NUCLEOTIDE SEQUENCE [LARGE SCALE GENOMIC DNA]</scope>
    <source>
        <strain evidence="2">JCM 30331</strain>
    </source>
</reference>
<evidence type="ECO:0000313" key="1">
    <source>
        <dbReference type="EMBL" id="GGK40692.1"/>
    </source>
</evidence>
<evidence type="ECO:0000313" key="2">
    <source>
        <dbReference type="Proteomes" id="UP000647587"/>
    </source>
</evidence>
<dbReference type="PANTHER" id="PTHR11476:SF7">
    <property type="entry name" value="HISTIDINE--TRNA LIGASE"/>
    <property type="match status" value="1"/>
</dbReference>
<keyword evidence="2" id="KW-1185">Reference proteome</keyword>
<dbReference type="Gene3D" id="3.30.930.10">
    <property type="entry name" value="Bira Bifunctional Protein, Domain 2"/>
    <property type="match status" value="1"/>
</dbReference>
<organism evidence="1 2">
    <name type="scientific">Deinococcus malanensis</name>
    <dbReference type="NCBI Taxonomy" id="1706855"/>
    <lineage>
        <taxon>Bacteria</taxon>
        <taxon>Thermotogati</taxon>
        <taxon>Deinococcota</taxon>
        <taxon>Deinococci</taxon>
        <taxon>Deinococcales</taxon>
        <taxon>Deinococcaceae</taxon>
        <taxon>Deinococcus</taxon>
    </lineage>
</organism>
<protein>
    <submittedName>
        <fullName evidence="1">Uncharacterized protein</fullName>
    </submittedName>
</protein>
<comment type="caution">
    <text evidence="1">The sequence shown here is derived from an EMBL/GenBank/DDBJ whole genome shotgun (WGS) entry which is preliminary data.</text>
</comment>
<dbReference type="InterPro" id="IPR045864">
    <property type="entry name" value="aa-tRNA-synth_II/BPL/LPL"/>
</dbReference>
<name>A0ABQ2F263_9DEIO</name>
<dbReference type="SUPFAM" id="SSF55681">
    <property type="entry name" value="Class II aaRS and biotin synthetases"/>
    <property type="match status" value="1"/>
</dbReference>
<gene>
    <name evidence="1" type="ORF">GCM10008955_38080</name>
</gene>